<accession>A0A7Y4B5R6</accession>
<name>A0A7Y4B5R6_VIBAL</name>
<dbReference type="AlphaFoldDB" id="A0A7Y4B5R6"/>
<dbReference type="RefSeq" id="WP_053806494.1">
    <property type="nucleotide sequence ID" value="NZ_VTYF01000015.1"/>
</dbReference>
<feature type="compositionally biased region" description="Low complexity" evidence="1">
    <location>
        <begin position="301"/>
        <end position="319"/>
    </location>
</feature>
<feature type="compositionally biased region" description="Polar residues" evidence="1">
    <location>
        <begin position="250"/>
        <end position="269"/>
    </location>
</feature>
<feature type="compositionally biased region" description="Polar residues" evidence="1">
    <location>
        <begin position="290"/>
        <end position="300"/>
    </location>
</feature>
<proteinExistence type="predicted"/>
<comment type="caution">
    <text evidence="2">The sequence shown here is derived from an EMBL/GenBank/DDBJ whole genome shotgun (WGS) entry which is preliminary data.</text>
</comment>
<gene>
    <name evidence="2" type="ORF">F0254_20465</name>
</gene>
<evidence type="ECO:0000313" key="2">
    <source>
        <dbReference type="EMBL" id="NOI11212.1"/>
    </source>
</evidence>
<dbReference type="EMBL" id="VTYF01000015">
    <property type="protein sequence ID" value="NOI11212.1"/>
    <property type="molecule type" value="Genomic_DNA"/>
</dbReference>
<organism evidence="2 3">
    <name type="scientific">Vibrio alginolyticus</name>
    <dbReference type="NCBI Taxonomy" id="663"/>
    <lineage>
        <taxon>Bacteria</taxon>
        <taxon>Pseudomonadati</taxon>
        <taxon>Pseudomonadota</taxon>
        <taxon>Gammaproteobacteria</taxon>
        <taxon>Vibrionales</taxon>
        <taxon>Vibrionaceae</taxon>
        <taxon>Vibrio</taxon>
    </lineage>
</organism>
<feature type="region of interest" description="Disordered" evidence="1">
    <location>
        <begin position="242"/>
        <end position="338"/>
    </location>
</feature>
<protein>
    <submittedName>
        <fullName evidence="2">Uncharacterized protein</fullName>
    </submittedName>
</protein>
<evidence type="ECO:0000256" key="1">
    <source>
        <dbReference type="SAM" id="MobiDB-lite"/>
    </source>
</evidence>
<feature type="compositionally biased region" description="Low complexity" evidence="1">
    <location>
        <begin position="271"/>
        <end position="289"/>
    </location>
</feature>
<reference evidence="2 3" key="1">
    <citation type="submission" date="2019-09" db="EMBL/GenBank/DDBJ databases">
        <title>Draft genome sequencing and comparative genomics of hatchery-associated Vibrios.</title>
        <authorList>
            <person name="Kehlet-Delgado H."/>
            <person name="Mueller R.S."/>
        </authorList>
    </citation>
    <scope>NUCLEOTIDE SEQUENCE [LARGE SCALE GENOMIC DNA]</scope>
    <source>
        <strain evidence="2 3">081416A</strain>
    </source>
</reference>
<evidence type="ECO:0000313" key="3">
    <source>
        <dbReference type="Proteomes" id="UP000532247"/>
    </source>
</evidence>
<dbReference type="Proteomes" id="UP000532247">
    <property type="component" value="Unassembled WGS sequence"/>
</dbReference>
<sequence length="448" mass="49627">MGWAERFGRKKAVPKVVDKKLSDIDIGLSRISRDLALSDLHLDKLYRPILERVSVILNDAEARDKFNDIIDVLAEMLRFRRGVTLPENIEAEQVQRYREICNYTLFLVVLAKTMAEFHSRSSVQFDANGEIRNYPPLFTFAMSNESKRIGVTRAANDVIGNGVDEGLAIMQIADFFKVVPNAVVWFSSFPDMLKILFSLCLGTRRGQFSEITEKYASLAIGRCFGTGTVSVAATVSTVEAPKPTPKVGTLFQNNSSSPENGSSLATAQQPELKSTTSASAESLSTAETTGRPTEPSTINPALSDLLSSITSASSNAPKSNGEVEGSSPSDTENKQESSEYELKRFHTLMVEQHLELKRWVFRDTGEDVIAIPARLYRELCSSLYRHLSGQKKSDAEKAFMKVITPHLRGPVHKDVIGPQTTVSGERMMLITADFYHLYDGPNIVEFIS</sequence>